<dbReference type="InterPro" id="IPR046373">
    <property type="entry name" value="Acyl-CoA_Oxase/DH_mid-dom_sf"/>
</dbReference>
<dbReference type="Pfam" id="PF02771">
    <property type="entry name" value="Acyl-CoA_dh_N"/>
    <property type="match status" value="1"/>
</dbReference>
<evidence type="ECO:0000256" key="5">
    <source>
        <dbReference type="RuleBase" id="RU362125"/>
    </source>
</evidence>
<dbReference type="SUPFAM" id="SSF56645">
    <property type="entry name" value="Acyl-CoA dehydrogenase NM domain-like"/>
    <property type="match status" value="1"/>
</dbReference>
<organism evidence="9 10">
    <name type="scientific">Pseudorhizobium halotolerans</name>
    <dbReference type="NCBI Taxonomy" id="1233081"/>
    <lineage>
        <taxon>Bacteria</taxon>
        <taxon>Pseudomonadati</taxon>
        <taxon>Pseudomonadota</taxon>
        <taxon>Alphaproteobacteria</taxon>
        <taxon>Hyphomicrobiales</taxon>
        <taxon>Rhizobiaceae</taxon>
        <taxon>Rhizobium/Agrobacterium group</taxon>
        <taxon>Pseudorhizobium</taxon>
    </lineage>
</organism>
<protein>
    <submittedName>
        <fullName evidence="9">Acyl-CoA dehydrogenase</fullName>
    </submittedName>
</protein>
<dbReference type="Gene3D" id="1.10.540.10">
    <property type="entry name" value="Acyl-CoA dehydrogenase/oxidase, N-terminal domain"/>
    <property type="match status" value="1"/>
</dbReference>
<comment type="similarity">
    <text evidence="2 5">Belongs to the acyl-CoA dehydrogenase family.</text>
</comment>
<dbReference type="PANTHER" id="PTHR43884:SF12">
    <property type="entry name" value="ISOVALERYL-COA DEHYDROGENASE, MITOCHONDRIAL-RELATED"/>
    <property type="match status" value="1"/>
</dbReference>
<evidence type="ECO:0000256" key="4">
    <source>
        <dbReference type="ARBA" id="ARBA00022827"/>
    </source>
</evidence>
<proteinExistence type="inferred from homology"/>
<accession>A0ABM8PX67</accession>
<evidence type="ECO:0000259" key="8">
    <source>
        <dbReference type="Pfam" id="PF02771"/>
    </source>
</evidence>
<dbReference type="InterPro" id="IPR036250">
    <property type="entry name" value="AcylCo_DH-like_C"/>
</dbReference>
<dbReference type="Pfam" id="PF00441">
    <property type="entry name" value="Acyl-CoA_dh_1"/>
    <property type="match status" value="1"/>
</dbReference>
<keyword evidence="10" id="KW-1185">Reference proteome</keyword>
<dbReference type="Pfam" id="PF02770">
    <property type="entry name" value="Acyl-CoA_dh_M"/>
    <property type="match status" value="1"/>
</dbReference>
<keyword evidence="4 5" id="KW-0274">FAD</keyword>
<feature type="domain" description="Acyl-CoA dehydrogenase/oxidase N-terminal" evidence="8">
    <location>
        <begin position="7"/>
        <end position="117"/>
    </location>
</feature>
<feature type="domain" description="Acyl-CoA oxidase/dehydrogenase middle" evidence="7">
    <location>
        <begin position="122"/>
        <end position="217"/>
    </location>
</feature>
<sequence>MQLDLNETQLIIQQTARNFAENELKPRAREIDENDHFARDLYLRMAELGLLGMTVSSDHGGSDADTVSWAIALEEMSRGCAAVADMQGLCKLMCDLIEQNATPEQQQQLLPALVSGEKICVIAQTEPGAGSDVASVRTVARQQPNGNYLLNGTKHFITAGAICDWAVVVATTDPALGRDGISLFLVDRETEGFTVGQKTRLLGMRGLATSELVFENCEIPESAMLAPPGAGFRKALGSLNAGRISIGAQAVGIAQAAFEESLDYARVRQTFKQPIAKHQAVQFKLADMSMRIEAARLMLRKAAYLHDMTRPIIREASEAKLFASEVLQYVTDEAVQIHGAIGYSAESTVERLYRDARVYRIWEGTSEIQRMIIGRQLIA</sequence>
<evidence type="ECO:0000256" key="2">
    <source>
        <dbReference type="ARBA" id="ARBA00009347"/>
    </source>
</evidence>
<dbReference type="Proteomes" id="UP000601041">
    <property type="component" value="Unassembled WGS sequence"/>
</dbReference>
<evidence type="ECO:0000259" key="6">
    <source>
        <dbReference type="Pfam" id="PF00441"/>
    </source>
</evidence>
<evidence type="ECO:0000256" key="1">
    <source>
        <dbReference type="ARBA" id="ARBA00001974"/>
    </source>
</evidence>
<dbReference type="Gene3D" id="2.40.110.10">
    <property type="entry name" value="Butyryl-CoA Dehydrogenase, subunit A, domain 2"/>
    <property type="match status" value="1"/>
</dbReference>
<dbReference type="EMBL" id="CABFWE030000013">
    <property type="protein sequence ID" value="CAD7053371.1"/>
    <property type="molecule type" value="Genomic_DNA"/>
</dbReference>
<evidence type="ECO:0000313" key="9">
    <source>
        <dbReference type="EMBL" id="CAD7053371.1"/>
    </source>
</evidence>
<dbReference type="InterPro" id="IPR009100">
    <property type="entry name" value="AcylCoA_DH/oxidase_NM_dom_sf"/>
</dbReference>
<evidence type="ECO:0000256" key="3">
    <source>
        <dbReference type="ARBA" id="ARBA00022630"/>
    </source>
</evidence>
<dbReference type="PANTHER" id="PTHR43884">
    <property type="entry name" value="ACYL-COA DEHYDROGENASE"/>
    <property type="match status" value="1"/>
</dbReference>
<dbReference type="InterPro" id="IPR037069">
    <property type="entry name" value="AcylCoA_DH/ox_N_sf"/>
</dbReference>
<dbReference type="InterPro" id="IPR013786">
    <property type="entry name" value="AcylCoA_DH/ox_N"/>
</dbReference>
<dbReference type="Gene3D" id="1.20.140.10">
    <property type="entry name" value="Butyryl-CoA Dehydrogenase, subunit A, domain 3"/>
    <property type="match status" value="1"/>
</dbReference>
<keyword evidence="3 5" id="KW-0285">Flavoprotein</keyword>
<reference evidence="9 10" key="1">
    <citation type="submission" date="2020-11" db="EMBL/GenBank/DDBJ databases">
        <authorList>
            <person name="Lassalle F."/>
        </authorList>
    </citation>
    <scope>NUCLEOTIDE SEQUENCE [LARGE SCALE GENOMIC DNA]</scope>
    <source>
        <strain evidence="9 10">AB21</strain>
    </source>
</reference>
<name>A0ABM8PX67_9HYPH</name>
<dbReference type="SUPFAM" id="SSF47203">
    <property type="entry name" value="Acyl-CoA dehydrogenase C-terminal domain-like"/>
    <property type="match status" value="1"/>
</dbReference>
<keyword evidence="5" id="KW-0560">Oxidoreductase</keyword>
<dbReference type="InterPro" id="IPR006091">
    <property type="entry name" value="Acyl-CoA_Oxase/DH_mid-dom"/>
</dbReference>
<feature type="domain" description="Acyl-CoA dehydrogenase/oxidase C-terminal" evidence="6">
    <location>
        <begin position="229"/>
        <end position="377"/>
    </location>
</feature>
<evidence type="ECO:0000313" key="10">
    <source>
        <dbReference type="Proteomes" id="UP000601041"/>
    </source>
</evidence>
<dbReference type="PIRSF" id="PIRSF016578">
    <property type="entry name" value="HsaA"/>
    <property type="match status" value="1"/>
</dbReference>
<dbReference type="InterPro" id="IPR009075">
    <property type="entry name" value="AcylCo_DH/oxidase_C"/>
</dbReference>
<comment type="caution">
    <text evidence="9">The sequence shown here is derived from an EMBL/GenBank/DDBJ whole genome shotgun (WGS) entry which is preliminary data.</text>
</comment>
<gene>
    <name evidence="9" type="ORF">RHAB21_04492</name>
</gene>
<comment type="cofactor">
    <cofactor evidence="1 5">
        <name>FAD</name>
        <dbReference type="ChEBI" id="CHEBI:57692"/>
    </cofactor>
</comment>
<evidence type="ECO:0000259" key="7">
    <source>
        <dbReference type="Pfam" id="PF02770"/>
    </source>
</evidence>